<evidence type="ECO:0000313" key="4">
    <source>
        <dbReference type="Proteomes" id="UP000477750"/>
    </source>
</evidence>
<comment type="caution">
    <text evidence="3">The sequence shown here is derived from an EMBL/GenBank/DDBJ whole genome shotgun (WGS) entry which is preliminary data.</text>
</comment>
<dbReference type="Proteomes" id="UP000477750">
    <property type="component" value="Unassembled WGS sequence"/>
</dbReference>
<reference evidence="3 4" key="1">
    <citation type="submission" date="2019-10" db="EMBL/GenBank/DDBJ databases">
        <title>Glycomyces albidus sp. nov., a novel actinomycete isolated from rhizosphere soil of wheat (Triticum aestivum L.).</title>
        <authorList>
            <person name="Qian L."/>
        </authorList>
    </citation>
    <scope>NUCLEOTIDE SEQUENCE [LARGE SCALE GENOMIC DNA]</scope>
    <source>
        <strain evidence="3 4">NEAU-7082</strain>
    </source>
</reference>
<feature type="signal peptide" evidence="2">
    <location>
        <begin position="1"/>
        <end position="18"/>
    </location>
</feature>
<sequence>MKAKLLIALTGAAALAAAGCTSHEPDADLGVDIVPWVPASAQLASYGGCDEALEGIQDAALGMMAEWQATAPVFVDAEGLAREEGDMAAADDGGAAPTSGQSSDSHSQTNNAVAGVDEPDIAKTDGTFVYSVVGQTLRVVDTRTGEVAAESRFDDMSWDHRLFLGDGELIAMYTQDVDDDGDYRSEFRVERRDPATLEVLDTFAMEGRMVDARMVGGEVRLAVSSQPSIQPVHDVLYDADADFEDLKAAVAATGLDDWIPEFSVNGEAGEIDCGDIAHPDRFSGTAVTVFGLAAGGGWEGVSPHTVMADGETVHGTVDSLYLAHYDYGWGEEDPEGETEIYRFHFEGGEPRLAGEATAPGSLLNQYSLSEYDGHLRVATTENDQMWGWWGGCGPAADCAWEAAPEPEESKSTVTVFAVGEDALTETGSVTDLGVTEQIYAVRFIGPTGYVVTFRQTDPLYTVDLSDPSDPVVTGELKITGYSGYLHPVGEDRLLGVGQEATEDGVTTGLQVSLFDTAAPEAAVLDQYFREDADSAVEWDPHAFLYWQDASIAVLPVTDWDEDYMHSRVGAVVLAIGTDSVEQAAWIEQDVDDPYAEGIVRSLVIGDQVWTLSAAGLQANELGGGYERTAWIEF</sequence>
<evidence type="ECO:0000313" key="3">
    <source>
        <dbReference type="EMBL" id="MQM25745.1"/>
    </source>
</evidence>
<gene>
    <name evidence="3" type="ORF">GFD30_09210</name>
</gene>
<organism evidence="3 4">
    <name type="scientific">Glycomyces albidus</name>
    <dbReference type="NCBI Taxonomy" id="2656774"/>
    <lineage>
        <taxon>Bacteria</taxon>
        <taxon>Bacillati</taxon>
        <taxon>Actinomycetota</taxon>
        <taxon>Actinomycetes</taxon>
        <taxon>Glycomycetales</taxon>
        <taxon>Glycomycetaceae</taxon>
        <taxon>Glycomyces</taxon>
    </lineage>
</organism>
<dbReference type="PROSITE" id="PS51257">
    <property type="entry name" value="PROKAR_LIPOPROTEIN"/>
    <property type="match status" value="1"/>
</dbReference>
<dbReference type="RefSeq" id="WP_153024893.1">
    <property type="nucleotide sequence ID" value="NZ_WIAO01000008.1"/>
</dbReference>
<name>A0A6L5G7W3_9ACTN</name>
<proteinExistence type="predicted"/>
<dbReference type="EMBL" id="WIAO01000008">
    <property type="protein sequence ID" value="MQM25745.1"/>
    <property type="molecule type" value="Genomic_DNA"/>
</dbReference>
<feature type="region of interest" description="Disordered" evidence="1">
    <location>
        <begin position="89"/>
        <end position="112"/>
    </location>
</feature>
<keyword evidence="4" id="KW-1185">Reference proteome</keyword>
<evidence type="ECO:0000256" key="2">
    <source>
        <dbReference type="SAM" id="SignalP"/>
    </source>
</evidence>
<protein>
    <recommendedName>
        <fullName evidence="5">Benzoate transporter</fullName>
    </recommendedName>
</protein>
<accession>A0A6L5G7W3</accession>
<dbReference type="InterPro" id="IPR019198">
    <property type="entry name" value="Beta_propeller_containing"/>
</dbReference>
<evidence type="ECO:0008006" key="5">
    <source>
        <dbReference type="Google" id="ProtNLM"/>
    </source>
</evidence>
<keyword evidence="2" id="KW-0732">Signal</keyword>
<evidence type="ECO:0000256" key="1">
    <source>
        <dbReference type="SAM" id="MobiDB-lite"/>
    </source>
</evidence>
<dbReference type="Pfam" id="PF09826">
    <property type="entry name" value="Beta_propel"/>
    <property type="match status" value="1"/>
</dbReference>
<feature type="compositionally biased region" description="Polar residues" evidence="1">
    <location>
        <begin position="98"/>
        <end position="112"/>
    </location>
</feature>
<dbReference type="AlphaFoldDB" id="A0A6L5G7W3"/>
<feature type="chain" id="PRO_5038340060" description="Benzoate transporter" evidence="2">
    <location>
        <begin position="19"/>
        <end position="633"/>
    </location>
</feature>